<accession>A0A109BKB9</accession>
<keyword evidence="2 8" id="KW-0812">Transmembrane</keyword>
<evidence type="ECO:0000256" key="7">
    <source>
        <dbReference type="PIRSR" id="PIRSR608901-2"/>
    </source>
</evidence>
<protein>
    <submittedName>
        <fullName evidence="9">Membrane protein</fullName>
    </submittedName>
</protein>
<feature type="binding site" evidence="7">
    <location>
        <position position="211"/>
    </location>
    <ligand>
        <name>Zn(2+)</name>
        <dbReference type="ChEBI" id="CHEBI:29105"/>
        <note>catalytic</note>
    </ligand>
</feature>
<evidence type="ECO:0000313" key="10">
    <source>
        <dbReference type="Proteomes" id="UP000059074"/>
    </source>
</evidence>
<keyword evidence="7" id="KW-0862">Zinc</keyword>
<keyword evidence="5 8" id="KW-0472">Membrane</keyword>
<feature type="transmembrane region" description="Helical" evidence="8">
    <location>
        <begin position="56"/>
        <end position="74"/>
    </location>
</feature>
<dbReference type="Pfam" id="PF05875">
    <property type="entry name" value="Ceramidase"/>
    <property type="match status" value="1"/>
</dbReference>
<dbReference type="GO" id="GO:0046872">
    <property type="term" value="F:metal ion binding"/>
    <property type="evidence" value="ECO:0007669"/>
    <property type="project" value="UniProtKB-KW"/>
</dbReference>
<dbReference type="Proteomes" id="UP000059074">
    <property type="component" value="Unassembled WGS sequence"/>
</dbReference>
<keyword evidence="6" id="KW-0106">Calcium</keyword>
<feature type="binding site" evidence="7">
    <location>
        <position position="74"/>
    </location>
    <ligand>
        <name>Zn(2+)</name>
        <dbReference type="ChEBI" id="CHEBI:29105"/>
        <note>catalytic</note>
    </ligand>
</feature>
<evidence type="ECO:0000256" key="8">
    <source>
        <dbReference type="SAM" id="Phobius"/>
    </source>
</evidence>
<organism evidence="9 10">
    <name type="scientific">Hyphomicrobium sulfonivorans</name>
    <dbReference type="NCBI Taxonomy" id="121290"/>
    <lineage>
        <taxon>Bacteria</taxon>
        <taxon>Pseudomonadati</taxon>
        <taxon>Pseudomonadota</taxon>
        <taxon>Alphaproteobacteria</taxon>
        <taxon>Hyphomicrobiales</taxon>
        <taxon>Hyphomicrobiaceae</taxon>
        <taxon>Hyphomicrobium</taxon>
    </lineage>
</organism>
<comment type="caution">
    <text evidence="9">The sequence shown here is derived from an EMBL/GenBank/DDBJ whole genome shotgun (WGS) entry which is preliminary data.</text>
</comment>
<dbReference type="GO" id="GO:0016020">
    <property type="term" value="C:membrane"/>
    <property type="evidence" value="ECO:0007669"/>
    <property type="project" value="UniProtKB-SubCell"/>
</dbReference>
<keyword evidence="4 8" id="KW-1133">Transmembrane helix</keyword>
<dbReference type="EMBL" id="LMTR01000040">
    <property type="protein sequence ID" value="KWT70070.1"/>
    <property type="molecule type" value="Genomic_DNA"/>
</dbReference>
<keyword evidence="10" id="KW-1185">Reference proteome</keyword>
<evidence type="ECO:0000256" key="4">
    <source>
        <dbReference type="ARBA" id="ARBA00022989"/>
    </source>
</evidence>
<evidence type="ECO:0000256" key="6">
    <source>
        <dbReference type="PIRSR" id="PIRSR608901-1"/>
    </source>
</evidence>
<comment type="subcellular location">
    <subcellularLocation>
        <location evidence="1">Membrane</location>
        <topology evidence="1">Multi-pass membrane protein</topology>
    </subcellularLocation>
</comment>
<feature type="transmembrane region" description="Helical" evidence="8">
    <location>
        <begin position="26"/>
        <end position="44"/>
    </location>
</feature>
<comment type="cofactor">
    <cofactor evidence="7">
        <name>Zn(2+)</name>
        <dbReference type="ChEBI" id="CHEBI:29105"/>
    </cofactor>
</comment>
<feature type="binding site" evidence="7">
    <location>
        <position position="215"/>
    </location>
    <ligand>
        <name>Zn(2+)</name>
        <dbReference type="ChEBI" id="CHEBI:29105"/>
        <note>catalytic</note>
    </ligand>
</feature>
<feature type="transmembrane region" description="Helical" evidence="8">
    <location>
        <begin position="175"/>
        <end position="192"/>
    </location>
</feature>
<keyword evidence="3" id="KW-0378">Hydrolase</keyword>
<proteinExistence type="predicted"/>
<name>A0A109BKB9_HYPSL</name>
<dbReference type="AlphaFoldDB" id="A0A109BKB9"/>
<dbReference type="InterPro" id="IPR008901">
    <property type="entry name" value="ACER"/>
</dbReference>
<dbReference type="GO" id="GO:0016811">
    <property type="term" value="F:hydrolase activity, acting on carbon-nitrogen (but not peptide) bonds, in linear amides"/>
    <property type="evidence" value="ECO:0007669"/>
    <property type="project" value="InterPro"/>
</dbReference>
<evidence type="ECO:0000313" key="9">
    <source>
        <dbReference type="EMBL" id="KWT70070.1"/>
    </source>
</evidence>
<dbReference type="GO" id="GO:0006672">
    <property type="term" value="P:ceramide metabolic process"/>
    <property type="evidence" value="ECO:0007669"/>
    <property type="project" value="InterPro"/>
</dbReference>
<feature type="binding site" evidence="6">
    <location>
        <position position="22"/>
    </location>
    <ligand>
        <name>Ca(2+)</name>
        <dbReference type="ChEBI" id="CHEBI:29108"/>
    </ligand>
</feature>
<dbReference type="STRING" id="121290.APY04_1279"/>
<reference evidence="9 10" key="1">
    <citation type="submission" date="2015-10" db="EMBL/GenBank/DDBJ databases">
        <title>Transcriptomic analysis of a linuron degrading triple-species bacterial consortium.</title>
        <authorList>
            <person name="Albers P."/>
        </authorList>
    </citation>
    <scope>NUCLEOTIDE SEQUENCE [LARGE SCALE GENOMIC DNA]</scope>
    <source>
        <strain evidence="9 10">WDL6</strain>
    </source>
</reference>
<feature type="transmembrane region" description="Helical" evidence="8">
    <location>
        <begin position="106"/>
        <end position="129"/>
    </location>
</feature>
<feature type="transmembrane region" description="Helical" evidence="8">
    <location>
        <begin position="80"/>
        <end position="99"/>
    </location>
</feature>
<sequence>MNWQQKIFRYCERGGDAGFWAEPLNAISNGAFTIAAVVAAVLLLRRPVGERGGIAEWLLIALTFIIGVGSFLFHTYATLWAARADTIPIGIFMFAYVAYALRRYLALHWIFVLLGLGLFWLSLQFAGSIQCRAGLFAVTGNARHCLNGTMTYAPALVAMIVIGAFAAFRRQGAAPYLFAAAGVFFISMLFRTVDWETCSRSIVAGRTLGTHFLWHVFNGLALFILLLAAIRHGQVRPKANGGASDSGSR</sequence>
<keyword evidence="6" id="KW-0479">Metal-binding</keyword>
<feature type="transmembrane region" description="Helical" evidence="8">
    <location>
        <begin position="149"/>
        <end position="168"/>
    </location>
</feature>
<evidence type="ECO:0000256" key="3">
    <source>
        <dbReference type="ARBA" id="ARBA00022801"/>
    </source>
</evidence>
<dbReference type="PATRIC" id="fig|121290.4.peg.3240"/>
<evidence type="ECO:0000256" key="2">
    <source>
        <dbReference type="ARBA" id="ARBA00022692"/>
    </source>
</evidence>
<evidence type="ECO:0000256" key="1">
    <source>
        <dbReference type="ARBA" id="ARBA00004141"/>
    </source>
</evidence>
<evidence type="ECO:0000256" key="5">
    <source>
        <dbReference type="ARBA" id="ARBA00023136"/>
    </source>
</evidence>
<feature type="transmembrane region" description="Helical" evidence="8">
    <location>
        <begin position="212"/>
        <end position="230"/>
    </location>
</feature>
<gene>
    <name evidence="9" type="ORF">APY04_1279</name>
</gene>